<feature type="transmembrane region" description="Helical" evidence="1">
    <location>
        <begin position="100"/>
        <end position="119"/>
    </location>
</feature>
<dbReference type="Proteomes" id="UP000322524">
    <property type="component" value="Unassembled WGS sequence"/>
</dbReference>
<organism evidence="2 3">
    <name type="scientific">Sutcliffiella horikoshii</name>
    <dbReference type="NCBI Taxonomy" id="79883"/>
    <lineage>
        <taxon>Bacteria</taxon>
        <taxon>Bacillati</taxon>
        <taxon>Bacillota</taxon>
        <taxon>Bacilli</taxon>
        <taxon>Bacillales</taxon>
        <taxon>Bacillaceae</taxon>
        <taxon>Sutcliffiella</taxon>
    </lineage>
</organism>
<protein>
    <submittedName>
        <fullName evidence="2">Uncharacterized protein</fullName>
    </submittedName>
</protein>
<accession>A0A5D4T4L5</accession>
<dbReference type="AlphaFoldDB" id="A0A5D4T4L5"/>
<feature type="transmembrane region" description="Helical" evidence="1">
    <location>
        <begin position="67"/>
        <end position="88"/>
    </location>
</feature>
<keyword evidence="1" id="KW-0472">Membrane</keyword>
<feature type="transmembrane region" description="Helical" evidence="1">
    <location>
        <begin position="34"/>
        <end position="55"/>
    </location>
</feature>
<evidence type="ECO:0000256" key="1">
    <source>
        <dbReference type="SAM" id="Phobius"/>
    </source>
</evidence>
<dbReference type="OrthoDB" id="2884307at2"/>
<keyword evidence="1" id="KW-0812">Transmembrane</keyword>
<comment type="caution">
    <text evidence="2">The sequence shown here is derived from an EMBL/GenBank/DDBJ whole genome shotgun (WGS) entry which is preliminary data.</text>
</comment>
<dbReference type="RefSeq" id="WP_148987412.1">
    <property type="nucleotide sequence ID" value="NZ_VTEV01000002.1"/>
</dbReference>
<name>A0A5D4T4L5_9BACI</name>
<keyword evidence="1" id="KW-1133">Transmembrane helix</keyword>
<proteinExistence type="predicted"/>
<reference evidence="2 3" key="1">
    <citation type="submission" date="2019-08" db="EMBL/GenBank/DDBJ databases">
        <title>Bacillus genomes from the desert of Cuatro Cienegas, Coahuila.</title>
        <authorList>
            <person name="Olmedo-Alvarez G."/>
        </authorList>
    </citation>
    <scope>NUCLEOTIDE SEQUENCE [LARGE SCALE GENOMIC DNA]</scope>
    <source>
        <strain evidence="2 3">CH28_1T</strain>
    </source>
</reference>
<gene>
    <name evidence="2" type="ORF">FZC76_06385</name>
</gene>
<sequence>MEFTKRFLPALKLKRPKFNIAFERENFSLFFETYWIQMIIVSCLSSVALGLPALVIKFAYTEGIFTFYLLALLLSIPWFLVPILFVLYYVKDMAQAKKAAIITGGVLLLTFIIWVVAIFQF</sequence>
<evidence type="ECO:0000313" key="3">
    <source>
        <dbReference type="Proteomes" id="UP000322524"/>
    </source>
</evidence>
<evidence type="ECO:0000313" key="2">
    <source>
        <dbReference type="EMBL" id="TYS69851.1"/>
    </source>
</evidence>
<dbReference type="EMBL" id="VTEV01000002">
    <property type="protein sequence ID" value="TYS69851.1"/>
    <property type="molecule type" value="Genomic_DNA"/>
</dbReference>